<accession>A0A6C0J1Z1</accession>
<organism evidence="2">
    <name type="scientific">viral metagenome</name>
    <dbReference type="NCBI Taxonomy" id="1070528"/>
    <lineage>
        <taxon>unclassified sequences</taxon>
        <taxon>metagenomes</taxon>
        <taxon>organismal metagenomes</taxon>
    </lineage>
</organism>
<protein>
    <recommendedName>
        <fullName evidence="3">Glycosyltransferase</fullName>
    </recommendedName>
</protein>
<reference evidence="2" key="1">
    <citation type="journal article" date="2020" name="Nature">
        <title>Giant virus diversity and host interactions through global metagenomics.</title>
        <authorList>
            <person name="Schulz F."/>
            <person name="Roux S."/>
            <person name="Paez-Espino D."/>
            <person name="Jungbluth S."/>
            <person name="Walsh D.A."/>
            <person name="Denef V.J."/>
            <person name="McMahon K.D."/>
            <person name="Konstantinidis K.T."/>
            <person name="Eloe-Fadrosh E.A."/>
            <person name="Kyrpides N.C."/>
            <person name="Woyke T."/>
        </authorList>
    </citation>
    <scope>NUCLEOTIDE SEQUENCE</scope>
    <source>
        <strain evidence="2">GVMAG-M-3300025626-8</strain>
    </source>
</reference>
<dbReference type="EMBL" id="MN740286">
    <property type="protein sequence ID" value="QHT97967.1"/>
    <property type="molecule type" value="Genomic_DNA"/>
</dbReference>
<evidence type="ECO:0000313" key="2">
    <source>
        <dbReference type="EMBL" id="QHT97967.1"/>
    </source>
</evidence>
<sequence>MVEVRIISTSPKVNHPVQKVLKDASFFQAVDLRSKTPQQLLDENLITLNGFENLKNGRKYHHELSTPGAIGLILSFLKILKLGSGPILICEDDCIPSPDLPKLIDEMLLYSSDYDMVVFGPIMYERSKSSKPSVFKNFDILTQYYWGNHALLFSPQGRQEAIKHLEGPYDVQLDAMFSRLAMYADYRILIQASGPPLARQALHVSTIQTLSACPMCDTPPSELPSNLWGVILLILSFVYIFARQSRCTADGCSDRFYCPKLKKIIKRK</sequence>
<keyword evidence="1" id="KW-0812">Transmembrane</keyword>
<name>A0A6C0J1Z1_9ZZZZ</name>
<evidence type="ECO:0008006" key="3">
    <source>
        <dbReference type="Google" id="ProtNLM"/>
    </source>
</evidence>
<dbReference type="AlphaFoldDB" id="A0A6C0J1Z1"/>
<keyword evidence="1" id="KW-1133">Transmembrane helix</keyword>
<feature type="transmembrane region" description="Helical" evidence="1">
    <location>
        <begin position="223"/>
        <end position="242"/>
    </location>
</feature>
<proteinExistence type="predicted"/>
<keyword evidence="1" id="KW-0472">Membrane</keyword>
<evidence type="ECO:0000256" key="1">
    <source>
        <dbReference type="SAM" id="Phobius"/>
    </source>
</evidence>